<dbReference type="Gene3D" id="3.10.180.10">
    <property type="entry name" value="2,3-Dihydroxybiphenyl 1,2-Dioxygenase, domain 1"/>
    <property type="match status" value="1"/>
</dbReference>
<dbReference type="PANTHER" id="PTHR40265:SF1">
    <property type="entry name" value="GLYOXALASE-LIKE DOMAIN-CONTAINING PROTEIN"/>
    <property type="match status" value="1"/>
</dbReference>
<dbReference type="InterPro" id="IPR029068">
    <property type="entry name" value="Glyas_Bleomycin-R_OHBP_Dase"/>
</dbReference>
<dbReference type="Pfam" id="PF13468">
    <property type="entry name" value="Glyoxalase_3"/>
    <property type="match status" value="1"/>
</dbReference>
<dbReference type="SUPFAM" id="SSF54593">
    <property type="entry name" value="Glyoxalase/Bleomycin resistance protein/Dihydroxybiphenyl dioxygenase"/>
    <property type="match status" value="1"/>
</dbReference>
<protein>
    <submittedName>
        <fullName evidence="2">VOC family protein</fullName>
    </submittedName>
</protein>
<comment type="caution">
    <text evidence="2">The sequence shown here is derived from an EMBL/GenBank/DDBJ whole genome shotgun (WGS) entry which is preliminary data.</text>
</comment>
<proteinExistence type="predicted"/>
<evidence type="ECO:0000313" key="2">
    <source>
        <dbReference type="EMBL" id="MFD2627217.1"/>
    </source>
</evidence>
<dbReference type="PANTHER" id="PTHR40265">
    <property type="entry name" value="BLL2707 PROTEIN"/>
    <property type="match status" value="1"/>
</dbReference>
<keyword evidence="3" id="KW-1185">Reference proteome</keyword>
<organism evidence="2 3">
    <name type="scientific">Oceanobacillus kapialis</name>
    <dbReference type="NCBI Taxonomy" id="481353"/>
    <lineage>
        <taxon>Bacteria</taxon>
        <taxon>Bacillati</taxon>
        <taxon>Bacillota</taxon>
        <taxon>Bacilli</taxon>
        <taxon>Bacillales</taxon>
        <taxon>Bacillaceae</taxon>
        <taxon>Oceanobacillus</taxon>
    </lineage>
</organism>
<gene>
    <name evidence="2" type="ORF">ACFSUN_00265</name>
</gene>
<name>A0ABW5PV42_9BACI</name>
<dbReference type="InterPro" id="IPR025870">
    <property type="entry name" value="Glyoxalase-like_dom"/>
</dbReference>
<evidence type="ECO:0000259" key="1">
    <source>
        <dbReference type="Pfam" id="PF13468"/>
    </source>
</evidence>
<sequence length="208" mass="24022">MLAIDHIVITAHDPKKAATEFGKRYDIEVVKGGEHENWGTYNYLAYFANNCYLEWIGLFDKHLASRSDNPLIQQVVVALENNEEKLIQYALRTANMDQFEHKFKQKGVSYRGPISAERTRPDGSTLSWRMLFPEPASSLPFLIEWNRENKPADLSLINQKELSFLEAPTLYQADVEKTLQLAIKNNQYKAKNALIKYNTDKEFTFTIT</sequence>
<evidence type="ECO:0000313" key="3">
    <source>
        <dbReference type="Proteomes" id="UP001597451"/>
    </source>
</evidence>
<dbReference type="Proteomes" id="UP001597451">
    <property type="component" value="Unassembled WGS sequence"/>
</dbReference>
<dbReference type="EMBL" id="JBHUMX010000001">
    <property type="protein sequence ID" value="MFD2627217.1"/>
    <property type="molecule type" value="Genomic_DNA"/>
</dbReference>
<dbReference type="RefSeq" id="WP_379559822.1">
    <property type="nucleotide sequence ID" value="NZ_JBHUMX010000001.1"/>
</dbReference>
<accession>A0ABW5PV42</accession>
<feature type="domain" description="Glyoxalase-like" evidence="1">
    <location>
        <begin position="4"/>
        <end position="153"/>
    </location>
</feature>
<reference evidence="3" key="1">
    <citation type="journal article" date="2019" name="Int. J. Syst. Evol. Microbiol.">
        <title>The Global Catalogue of Microorganisms (GCM) 10K type strain sequencing project: providing services to taxonomists for standard genome sequencing and annotation.</title>
        <authorList>
            <consortium name="The Broad Institute Genomics Platform"/>
            <consortium name="The Broad Institute Genome Sequencing Center for Infectious Disease"/>
            <person name="Wu L."/>
            <person name="Ma J."/>
        </authorList>
    </citation>
    <scope>NUCLEOTIDE SEQUENCE [LARGE SCALE GENOMIC DNA]</scope>
    <source>
        <strain evidence="3">TISTR 1858</strain>
    </source>
</reference>